<protein>
    <submittedName>
        <fullName evidence="1">Nuclease-related domain-containing protein</fullName>
    </submittedName>
</protein>
<gene>
    <name evidence="1" type="ORF">QLQ22_07510</name>
</gene>
<name>A0ACD4RFS4_9BACI</name>
<reference evidence="2" key="1">
    <citation type="journal article" date="2025" name="Aquaculture">
        <title>Assessment of the bioflocculant production and safety properties of Metabacillus hrfriensis sp. nov. based on phenotypic and whole-genome sequencing analysis.</title>
        <authorList>
            <person name="Zhang R."/>
            <person name="Zhao Z."/>
            <person name="Luo L."/>
            <person name="Wang S."/>
            <person name="Guo K."/>
            <person name="Xu W."/>
        </authorList>
    </citation>
    <scope>NUCLEOTIDE SEQUENCE [LARGE SCALE GENOMIC DNA]</scope>
    <source>
        <strain evidence="2">CT-WN-B3</strain>
    </source>
</reference>
<dbReference type="Proteomes" id="UP001226091">
    <property type="component" value="Chromosome"/>
</dbReference>
<organism evidence="1 2">
    <name type="scientific">Metabacillus hrfriensis</name>
    <dbReference type="NCBI Taxonomy" id="3048891"/>
    <lineage>
        <taxon>Bacteria</taxon>
        <taxon>Bacillati</taxon>
        <taxon>Bacillota</taxon>
        <taxon>Bacilli</taxon>
        <taxon>Bacillales</taxon>
        <taxon>Bacillaceae</taxon>
        <taxon>Metabacillus</taxon>
    </lineage>
</organism>
<sequence>MIKKERKLPIIILQYEALLRRIPANHPKRPHILEELAKSKAGFNGEKSLDYQLSSIDQKKYHIFHDLRLSSEDRNFQIDSLIASKNLFIVLEVKNISGTLYFDEKFSQLIRTKNGEETGFADPYLQVGRQEALLRNFILQHKITCPPIKGFIVISNPSTIIKPTSKMIRNGTKIIHSAALPLELKNLETNHQTPILSDKELKKLSSILMKKNILLIREILTKFKIKESDLIKGVYCTKCMQLPISRVHYSWVCPKCSGTSRKAYVHSLIDYALLISSDISNKQMREFLQISSDTSALNLLRILNIDHSGETKGRRYHLTSLIERYRDGLL</sequence>
<keyword evidence="2" id="KW-1185">Reference proteome</keyword>
<evidence type="ECO:0000313" key="2">
    <source>
        <dbReference type="Proteomes" id="UP001226091"/>
    </source>
</evidence>
<evidence type="ECO:0000313" key="1">
    <source>
        <dbReference type="EMBL" id="WHZ59169.1"/>
    </source>
</evidence>
<accession>A0ACD4RFS4</accession>
<proteinExistence type="predicted"/>
<dbReference type="EMBL" id="CP126116">
    <property type="protein sequence ID" value="WHZ59169.1"/>
    <property type="molecule type" value="Genomic_DNA"/>
</dbReference>